<sequence length="316" mass="35620">MSAPSPSRCNLLEVRDLSHHYHQPRRWPALPWPGRRLAQQTEQGLVLEHISFSLQPGQSLGIVGESGAGKSTLARIVMALERPSRGSVRLLGRDLHQMSPEQLRLARADFQMVFQDPYSSLNPRQRIERIVTEPLRALGERELLPMRRRAEQMLEQVGLHSRDLDKYPHEFSGGQRQRIAIARALMTRPRLIVADEPVSALDVSIQAQVLDLLLELKKTYGISFLLISHDMAAIHHLCEDMLVMHQGRIIERGSPAQLFHAPQQPYTQALIAAMPQLGQGRRRERLAQQQQQQQLQQPPAAAQPAAPGDSHGHEGH</sequence>
<dbReference type="PANTHER" id="PTHR43776">
    <property type="entry name" value="TRANSPORT ATP-BINDING PROTEIN"/>
    <property type="match status" value="1"/>
</dbReference>
<gene>
    <name evidence="8" type="ORF">CK620_08545</name>
</gene>
<dbReference type="InterPro" id="IPR013563">
    <property type="entry name" value="Oligopep_ABC_C"/>
</dbReference>
<keyword evidence="5 8" id="KW-0067">ATP-binding</keyword>
<dbReference type="GO" id="GO:0005524">
    <property type="term" value="F:ATP binding"/>
    <property type="evidence" value="ECO:0007669"/>
    <property type="project" value="UniProtKB-KW"/>
</dbReference>
<evidence type="ECO:0000259" key="7">
    <source>
        <dbReference type="PROSITE" id="PS50893"/>
    </source>
</evidence>
<dbReference type="GO" id="GO:0015833">
    <property type="term" value="P:peptide transport"/>
    <property type="evidence" value="ECO:0007669"/>
    <property type="project" value="InterPro"/>
</dbReference>
<dbReference type="RefSeq" id="WP_095549962.1">
    <property type="nucleotide sequence ID" value="NZ_NSJF01000004.1"/>
</dbReference>
<dbReference type="PANTHER" id="PTHR43776:SF7">
    <property type="entry name" value="D,D-DIPEPTIDE TRANSPORT ATP-BINDING PROTEIN DDPF-RELATED"/>
    <property type="match status" value="1"/>
</dbReference>
<feature type="compositionally biased region" description="Low complexity" evidence="6">
    <location>
        <begin position="287"/>
        <end position="308"/>
    </location>
</feature>
<evidence type="ECO:0000256" key="5">
    <source>
        <dbReference type="ARBA" id="ARBA00022840"/>
    </source>
</evidence>
<accession>A0A2A2A6Y2</accession>
<evidence type="ECO:0000313" key="9">
    <source>
        <dbReference type="Proteomes" id="UP000217999"/>
    </source>
</evidence>
<dbReference type="Gene3D" id="3.40.50.300">
    <property type="entry name" value="P-loop containing nucleotide triphosphate hydrolases"/>
    <property type="match status" value="1"/>
</dbReference>
<dbReference type="SMART" id="SM00382">
    <property type="entry name" value="AAA"/>
    <property type="match status" value="1"/>
</dbReference>
<protein>
    <submittedName>
        <fullName evidence="8">Peptide ABC transporter ATP-binding protein</fullName>
    </submittedName>
</protein>
<dbReference type="GO" id="GO:0055085">
    <property type="term" value="P:transmembrane transport"/>
    <property type="evidence" value="ECO:0007669"/>
    <property type="project" value="UniProtKB-ARBA"/>
</dbReference>
<dbReference type="GO" id="GO:0016887">
    <property type="term" value="F:ATP hydrolysis activity"/>
    <property type="evidence" value="ECO:0007669"/>
    <property type="project" value="InterPro"/>
</dbReference>
<dbReference type="InterPro" id="IPR027417">
    <property type="entry name" value="P-loop_NTPase"/>
</dbReference>
<dbReference type="SUPFAM" id="SSF52540">
    <property type="entry name" value="P-loop containing nucleoside triphosphate hydrolases"/>
    <property type="match status" value="1"/>
</dbReference>
<feature type="region of interest" description="Disordered" evidence="6">
    <location>
        <begin position="280"/>
        <end position="316"/>
    </location>
</feature>
<evidence type="ECO:0000256" key="4">
    <source>
        <dbReference type="ARBA" id="ARBA00022741"/>
    </source>
</evidence>
<keyword evidence="3" id="KW-0472">Membrane</keyword>
<dbReference type="CDD" id="cd03257">
    <property type="entry name" value="ABC_NikE_OppD_transporters"/>
    <property type="match status" value="1"/>
</dbReference>
<proteinExistence type="inferred from homology"/>
<organism evidence="8 9">
    <name type="scientific">Vandammella animalimorsus</name>
    <dbReference type="NCBI Taxonomy" id="2029117"/>
    <lineage>
        <taxon>Bacteria</taxon>
        <taxon>Pseudomonadati</taxon>
        <taxon>Pseudomonadota</taxon>
        <taxon>Betaproteobacteria</taxon>
        <taxon>Burkholderiales</taxon>
        <taxon>Comamonadaceae</taxon>
        <taxon>Vandammella</taxon>
    </lineage>
</organism>
<keyword evidence="2" id="KW-0813">Transport</keyword>
<dbReference type="FunFam" id="3.40.50.300:FF:000016">
    <property type="entry name" value="Oligopeptide ABC transporter ATP-binding component"/>
    <property type="match status" value="1"/>
</dbReference>
<dbReference type="AlphaFoldDB" id="A0A2A2A6Y2"/>
<keyword evidence="4" id="KW-0547">Nucleotide-binding</keyword>
<feature type="domain" description="ABC transporter" evidence="7">
    <location>
        <begin position="12"/>
        <end position="271"/>
    </location>
</feature>
<dbReference type="PROSITE" id="PS00211">
    <property type="entry name" value="ABC_TRANSPORTER_1"/>
    <property type="match status" value="1"/>
</dbReference>
<dbReference type="InterPro" id="IPR050319">
    <property type="entry name" value="ABC_transp_ATP-bind"/>
</dbReference>
<reference evidence="8 9" key="1">
    <citation type="submission" date="2017-08" db="EMBL/GenBank/DDBJ databases">
        <title>WGS of Clinical strains of the CDC Group NO-1 linked to zoonotic infections in humans.</title>
        <authorList>
            <person name="Bernier A.-M."/>
            <person name="Bernard K."/>
        </authorList>
    </citation>
    <scope>NUCLEOTIDE SEQUENCE [LARGE SCALE GENOMIC DNA]</scope>
    <source>
        <strain evidence="8 9">NML03-0146</strain>
    </source>
</reference>
<dbReference type="PROSITE" id="PS50893">
    <property type="entry name" value="ABC_TRANSPORTER_2"/>
    <property type="match status" value="1"/>
</dbReference>
<comment type="caution">
    <text evidence="8">The sequence shown here is derived from an EMBL/GenBank/DDBJ whole genome shotgun (WGS) entry which is preliminary data.</text>
</comment>
<dbReference type="Proteomes" id="UP000217999">
    <property type="component" value="Unassembled WGS sequence"/>
</dbReference>
<dbReference type="InterPro" id="IPR017871">
    <property type="entry name" value="ABC_transporter-like_CS"/>
</dbReference>
<dbReference type="InterPro" id="IPR003593">
    <property type="entry name" value="AAA+_ATPase"/>
</dbReference>
<dbReference type="Pfam" id="PF00005">
    <property type="entry name" value="ABC_tran"/>
    <property type="match status" value="1"/>
</dbReference>
<name>A0A2A2A6Y2_9BURK</name>
<evidence type="ECO:0000256" key="6">
    <source>
        <dbReference type="SAM" id="MobiDB-lite"/>
    </source>
</evidence>
<dbReference type="EMBL" id="NSJF01000004">
    <property type="protein sequence ID" value="PAT34275.1"/>
    <property type="molecule type" value="Genomic_DNA"/>
</dbReference>
<evidence type="ECO:0000313" key="8">
    <source>
        <dbReference type="EMBL" id="PAT34275.1"/>
    </source>
</evidence>
<evidence type="ECO:0000256" key="2">
    <source>
        <dbReference type="ARBA" id="ARBA00022448"/>
    </source>
</evidence>
<comment type="similarity">
    <text evidence="1">Belongs to the ABC transporter superfamily.</text>
</comment>
<dbReference type="InterPro" id="IPR003439">
    <property type="entry name" value="ABC_transporter-like_ATP-bd"/>
</dbReference>
<evidence type="ECO:0000256" key="3">
    <source>
        <dbReference type="ARBA" id="ARBA00022475"/>
    </source>
</evidence>
<dbReference type="Pfam" id="PF08352">
    <property type="entry name" value="oligo_HPY"/>
    <property type="match status" value="1"/>
</dbReference>
<keyword evidence="3" id="KW-1003">Cell membrane</keyword>
<evidence type="ECO:0000256" key="1">
    <source>
        <dbReference type="ARBA" id="ARBA00005417"/>
    </source>
</evidence>